<dbReference type="AlphaFoldDB" id="A0AAW2E0I4"/>
<accession>A0AAW2E0I4</accession>
<keyword evidence="2" id="KW-1133">Transmembrane helix</keyword>
<comment type="caution">
    <text evidence="3">The sequence shown here is derived from an EMBL/GenBank/DDBJ whole genome shotgun (WGS) entry which is preliminary data.</text>
</comment>
<feature type="compositionally biased region" description="Pro residues" evidence="1">
    <location>
        <begin position="175"/>
        <end position="222"/>
    </location>
</feature>
<evidence type="ECO:0000256" key="1">
    <source>
        <dbReference type="SAM" id="MobiDB-lite"/>
    </source>
</evidence>
<proteinExistence type="predicted"/>
<sequence length="234" mass="25822">MQNEPGLPSKLWLQFLMGLGISLTTNVNLDFLNWRIKDKALLSLINSTLTPQVLSLAVGITTFGENIKIARDKLHAVGVIVDDEELICIVLRGLPKKFAHFYSAIGTRSDPIEVEEGAPTWWWRIGKLRITNSLKMKATLIVCLLLASIFFIPSSNAAEKKCDPYTRRSCLSKPPAQPLKPVAPPLKPPTQPLKPVAPPLKPVAPPLKPPTEPLKPVPPALKPPFNRSPRSKSR</sequence>
<feature type="transmembrane region" description="Helical" evidence="2">
    <location>
        <begin position="134"/>
        <end position="152"/>
    </location>
</feature>
<dbReference type="Proteomes" id="UP001459277">
    <property type="component" value="Unassembled WGS sequence"/>
</dbReference>
<feature type="transmembrane region" description="Helical" evidence="2">
    <location>
        <begin position="12"/>
        <end position="32"/>
    </location>
</feature>
<protein>
    <submittedName>
        <fullName evidence="3">Uncharacterized protein</fullName>
    </submittedName>
</protein>
<keyword evidence="2" id="KW-0472">Membrane</keyword>
<keyword evidence="4" id="KW-1185">Reference proteome</keyword>
<organism evidence="3 4">
    <name type="scientific">Lithocarpus litseifolius</name>
    <dbReference type="NCBI Taxonomy" id="425828"/>
    <lineage>
        <taxon>Eukaryota</taxon>
        <taxon>Viridiplantae</taxon>
        <taxon>Streptophyta</taxon>
        <taxon>Embryophyta</taxon>
        <taxon>Tracheophyta</taxon>
        <taxon>Spermatophyta</taxon>
        <taxon>Magnoliopsida</taxon>
        <taxon>eudicotyledons</taxon>
        <taxon>Gunneridae</taxon>
        <taxon>Pentapetalae</taxon>
        <taxon>rosids</taxon>
        <taxon>fabids</taxon>
        <taxon>Fagales</taxon>
        <taxon>Fagaceae</taxon>
        <taxon>Lithocarpus</taxon>
    </lineage>
</organism>
<dbReference type="EMBL" id="JAZDWU010000001">
    <property type="protein sequence ID" value="KAL0015248.1"/>
    <property type="molecule type" value="Genomic_DNA"/>
</dbReference>
<gene>
    <name evidence="3" type="ORF">SO802_002317</name>
</gene>
<reference evidence="3 4" key="1">
    <citation type="submission" date="2024-01" db="EMBL/GenBank/DDBJ databases">
        <title>A telomere-to-telomere, gap-free genome of sweet tea (Lithocarpus litseifolius).</title>
        <authorList>
            <person name="Zhou J."/>
        </authorList>
    </citation>
    <scope>NUCLEOTIDE SEQUENCE [LARGE SCALE GENOMIC DNA]</scope>
    <source>
        <strain evidence="3">Zhou-2022a</strain>
        <tissue evidence="3">Leaf</tissue>
    </source>
</reference>
<feature type="region of interest" description="Disordered" evidence="1">
    <location>
        <begin position="173"/>
        <end position="234"/>
    </location>
</feature>
<evidence type="ECO:0000313" key="3">
    <source>
        <dbReference type="EMBL" id="KAL0015248.1"/>
    </source>
</evidence>
<name>A0AAW2E0I4_9ROSI</name>
<evidence type="ECO:0000256" key="2">
    <source>
        <dbReference type="SAM" id="Phobius"/>
    </source>
</evidence>
<keyword evidence="2" id="KW-0812">Transmembrane</keyword>
<evidence type="ECO:0000313" key="4">
    <source>
        <dbReference type="Proteomes" id="UP001459277"/>
    </source>
</evidence>